<dbReference type="EC" id="2.4.-.-" evidence="2"/>
<evidence type="ECO:0000259" key="1">
    <source>
        <dbReference type="Pfam" id="PF00535"/>
    </source>
</evidence>
<sequence length="334" mass="37819">MENSSPLPPITLLIEWENAIDVADDWTRKAMDGLARELAAVADRMPQKPRIMYLYNRHAVPAGTVEKVIDSEAPQLRDLADLEVVPTENLTYYKLKNYGIARTRTPLAVMIDSDAIPQPGWLDALLTPFAEPKVMAVGGFTRLGHEDFLSRAMALTWIFDLEGDREKTERRNSIHVNNCAVRTDFFREHPFPDLQAFKKQCVFWLRGIKEEGHLYVRTADAKAIHAPHPGLRFLVWRAWTAGFDSDFVTYHTRTKSRVGRLGYAFVHYAKKLARAGKRVLLRGDVVGMPWYERPFALLIALGYFTVLLAGQITSSVTRSLDPLPPFKPMAPVTA</sequence>
<organism evidence="2 3">
    <name type="scientific">Sphingomonas cremea</name>
    <dbReference type="NCBI Taxonomy" id="2904799"/>
    <lineage>
        <taxon>Bacteria</taxon>
        <taxon>Pseudomonadati</taxon>
        <taxon>Pseudomonadota</taxon>
        <taxon>Alphaproteobacteria</taxon>
        <taxon>Sphingomonadales</taxon>
        <taxon>Sphingomonadaceae</taxon>
        <taxon>Sphingomonas</taxon>
    </lineage>
</organism>
<dbReference type="EMBL" id="JAKFGM010000001">
    <property type="protein sequence ID" value="MCF2513507.1"/>
    <property type="molecule type" value="Genomic_DNA"/>
</dbReference>
<evidence type="ECO:0000313" key="3">
    <source>
        <dbReference type="Proteomes" id="UP001139410"/>
    </source>
</evidence>
<dbReference type="InterPro" id="IPR001173">
    <property type="entry name" value="Glyco_trans_2-like"/>
</dbReference>
<keyword evidence="2" id="KW-0808">Transferase</keyword>
<keyword evidence="2" id="KW-0328">Glycosyltransferase</keyword>
<dbReference type="SUPFAM" id="SSF53448">
    <property type="entry name" value="Nucleotide-diphospho-sugar transferases"/>
    <property type="match status" value="1"/>
</dbReference>
<keyword evidence="3" id="KW-1185">Reference proteome</keyword>
<dbReference type="InterPro" id="IPR029044">
    <property type="entry name" value="Nucleotide-diphossugar_trans"/>
</dbReference>
<dbReference type="Gene3D" id="3.90.550.10">
    <property type="entry name" value="Spore Coat Polysaccharide Biosynthesis Protein SpsA, Chain A"/>
    <property type="match status" value="1"/>
</dbReference>
<dbReference type="Pfam" id="PF00535">
    <property type="entry name" value="Glycos_transf_2"/>
    <property type="match status" value="1"/>
</dbReference>
<dbReference type="GO" id="GO:0016757">
    <property type="term" value="F:glycosyltransferase activity"/>
    <property type="evidence" value="ECO:0007669"/>
    <property type="project" value="UniProtKB-KW"/>
</dbReference>
<gene>
    <name evidence="2" type="ORF">LVY65_00270</name>
</gene>
<dbReference type="AlphaFoldDB" id="A0A9X1QJV8"/>
<protein>
    <submittedName>
        <fullName evidence="2">Glycosyltransferase</fullName>
        <ecNumber evidence="2">2.4.-.-</ecNumber>
    </submittedName>
</protein>
<accession>A0A9X1QJV8</accession>
<dbReference type="RefSeq" id="WP_235066018.1">
    <property type="nucleotide sequence ID" value="NZ_JAKFGM010000001.1"/>
</dbReference>
<name>A0A9X1QJV8_9SPHN</name>
<comment type="caution">
    <text evidence="2">The sequence shown here is derived from an EMBL/GenBank/DDBJ whole genome shotgun (WGS) entry which is preliminary data.</text>
</comment>
<proteinExistence type="predicted"/>
<dbReference type="Proteomes" id="UP001139410">
    <property type="component" value="Unassembled WGS sequence"/>
</dbReference>
<feature type="domain" description="Glycosyltransferase 2-like" evidence="1">
    <location>
        <begin position="82"/>
        <end position="177"/>
    </location>
</feature>
<reference evidence="2" key="1">
    <citation type="submission" date="2022-01" db="EMBL/GenBank/DDBJ databases">
        <authorList>
            <person name="Jo J.-H."/>
            <person name="Im W.-T."/>
        </authorList>
    </citation>
    <scope>NUCLEOTIDE SEQUENCE</scope>
    <source>
        <strain evidence="2">G124</strain>
    </source>
</reference>
<evidence type="ECO:0000313" key="2">
    <source>
        <dbReference type="EMBL" id="MCF2513507.1"/>
    </source>
</evidence>